<dbReference type="GO" id="GO:0004146">
    <property type="term" value="F:dihydrofolate reductase activity"/>
    <property type="evidence" value="ECO:0007669"/>
    <property type="project" value="UniProtKB-EC"/>
</dbReference>
<evidence type="ECO:0000256" key="5">
    <source>
        <dbReference type="ARBA" id="ARBA00022857"/>
    </source>
</evidence>
<keyword evidence="10" id="KW-1185">Reference proteome</keyword>
<dbReference type="RefSeq" id="WP_338236329.1">
    <property type="nucleotide sequence ID" value="NZ_BQKE01000001.1"/>
</dbReference>
<keyword evidence="6" id="KW-0560">Oxidoreductase</keyword>
<dbReference type="InterPro" id="IPR012259">
    <property type="entry name" value="DHFR"/>
</dbReference>
<dbReference type="PANTHER" id="PTHR48069">
    <property type="entry name" value="DIHYDROFOLATE REDUCTASE"/>
    <property type="match status" value="1"/>
</dbReference>
<reference evidence="9 10" key="1">
    <citation type="submission" date="2021-12" db="EMBL/GenBank/DDBJ databases">
        <title>Genome sequencing of bacteria with rrn-lacking chromosome and rrn-plasmid.</title>
        <authorList>
            <person name="Anda M."/>
            <person name="Iwasaki W."/>
        </authorList>
    </citation>
    <scope>NUCLEOTIDE SEQUENCE [LARGE SCALE GENOMIC DNA]</scope>
    <source>
        <strain evidence="9 10">NBRC 15940</strain>
    </source>
</reference>
<comment type="pathway">
    <text evidence="1">Cofactor biosynthesis; tetrahydrofolate biosynthesis; 5,6,7,8-tetrahydrofolate from 7,8-dihydrofolate: step 1/1.</text>
</comment>
<evidence type="ECO:0000313" key="10">
    <source>
        <dbReference type="Proteomes" id="UP001310022"/>
    </source>
</evidence>
<dbReference type="Pfam" id="PF00186">
    <property type="entry name" value="DHFR_1"/>
    <property type="match status" value="1"/>
</dbReference>
<dbReference type="GO" id="GO:0006730">
    <property type="term" value="P:one-carbon metabolic process"/>
    <property type="evidence" value="ECO:0007669"/>
    <property type="project" value="UniProtKB-KW"/>
</dbReference>
<evidence type="ECO:0000256" key="4">
    <source>
        <dbReference type="ARBA" id="ARBA00022563"/>
    </source>
</evidence>
<keyword evidence="4" id="KW-0554">One-carbon metabolism</keyword>
<dbReference type="GO" id="GO:0050661">
    <property type="term" value="F:NADP binding"/>
    <property type="evidence" value="ECO:0007669"/>
    <property type="project" value="InterPro"/>
</dbReference>
<name>A0AAN4VWP5_9BACT</name>
<evidence type="ECO:0000256" key="7">
    <source>
        <dbReference type="ARBA" id="ARBA00025067"/>
    </source>
</evidence>
<comment type="similarity">
    <text evidence="2">Belongs to the dihydrofolate reductase family.</text>
</comment>
<gene>
    <name evidence="9" type="primary">folA_1</name>
    <name evidence="9" type="ORF">PEDI_11710</name>
</gene>
<evidence type="ECO:0000313" key="9">
    <source>
        <dbReference type="EMBL" id="GJM60619.1"/>
    </source>
</evidence>
<dbReference type="GO" id="GO:0046654">
    <property type="term" value="P:tetrahydrofolate biosynthetic process"/>
    <property type="evidence" value="ECO:0007669"/>
    <property type="project" value="InterPro"/>
</dbReference>
<evidence type="ECO:0000256" key="1">
    <source>
        <dbReference type="ARBA" id="ARBA00004903"/>
    </source>
</evidence>
<keyword evidence="5" id="KW-0521">NADP</keyword>
<proteinExistence type="inferred from homology"/>
<dbReference type="GO" id="GO:0046452">
    <property type="term" value="P:dihydrofolate metabolic process"/>
    <property type="evidence" value="ECO:0007669"/>
    <property type="project" value="TreeGrafter"/>
</dbReference>
<feature type="domain" description="DHFR" evidence="8">
    <location>
        <begin position="6"/>
        <end position="166"/>
    </location>
</feature>
<dbReference type="InterPro" id="IPR001796">
    <property type="entry name" value="DHFR_dom"/>
</dbReference>
<dbReference type="EMBL" id="BQKE01000001">
    <property type="protein sequence ID" value="GJM60619.1"/>
    <property type="molecule type" value="Genomic_DNA"/>
</dbReference>
<dbReference type="AlphaFoldDB" id="A0AAN4VWP5"/>
<evidence type="ECO:0000259" key="8">
    <source>
        <dbReference type="PROSITE" id="PS51330"/>
    </source>
</evidence>
<dbReference type="SUPFAM" id="SSF53597">
    <property type="entry name" value="Dihydrofolate reductase-like"/>
    <property type="match status" value="1"/>
</dbReference>
<dbReference type="Gene3D" id="3.40.430.10">
    <property type="entry name" value="Dihydrofolate Reductase, subunit A"/>
    <property type="match status" value="1"/>
</dbReference>
<protein>
    <recommendedName>
        <fullName evidence="3">dihydrofolate reductase</fullName>
        <ecNumber evidence="3">1.5.1.3</ecNumber>
    </recommendedName>
</protein>
<dbReference type="GO" id="GO:0046655">
    <property type="term" value="P:folic acid metabolic process"/>
    <property type="evidence" value="ECO:0007669"/>
    <property type="project" value="TreeGrafter"/>
</dbReference>
<dbReference type="PANTHER" id="PTHR48069:SF3">
    <property type="entry name" value="DIHYDROFOLATE REDUCTASE"/>
    <property type="match status" value="1"/>
</dbReference>
<dbReference type="InterPro" id="IPR024072">
    <property type="entry name" value="DHFR-like_dom_sf"/>
</dbReference>
<dbReference type="PRINTS" id="PR00070">
    <property type="entry name" value="DHFR"/>
</dbReference>
<evidence type="ECO:0000256" key="3">
    <source>
        <dbReference type="ARBA" id="ARBA00012856"/>
    </source>
</evidence>
<evidence type="ECO:0000256" key="2">
    <source>
        <dbReference type="ARBA" id="ARBA00009539"/>
    </source>
</evidence>
<organism evidence="9 10">
    <name type="scientific">Persicobacter diffluens</name>
    <dbReference type="NCBI Taxonomy" id="981"/>
    <lineage>
        <taxon>Bacteria</taxon>
        <taxon>Pseudomonadati</taxon>
        <taxon>Bacteroidota</taxon>
        <taxon>Cytophagia</taxon>
        <taxon>Cytophagales</taxon>
        <taxon>Persicobacteraceae</taxon>
        <taxon>Persicobacter</taxon>
    </lineage>
</organism>
<dbReference type="EC" id="1.5.1.3" evidence="3"/>
<dbReference type="PROSITE" id="PS51330">
    <property type="entry name" value="DHFR_2"/>
    <property type="match status" value="1"/>
</dbReference>
<dbReference type="Proteomes" id="UP001310022">
    <property type="component" value="Unassembled WGS sequence"/>
</dbReference>
<sequence>MTKLPTISIIAAIGQNHELGVHNKLPWSLPRDTAFFKSMIASRPMIMGRKTALSPDMELSGIQNLIISRDPQFKLNGFQSHTKMETAIQSLQPHYSEILIGGGAQIYAAALPITQRLYLTHVHGNFSKADAFFPPLDLHQWHKAKSEFFPADEQHSHAMEFAIYDRI</sequence>
<dbReference type="CDD" id="cd00209">
    <property type="entry name" value="DHFR"/>
    <property type="match status" value="1"/>
</dbReference>
<evidence type="ECO:0000256" key="6">
    <source>
        <dbReference type="ARBA" id="ARBA00023002"/>
    </source>
</evidence>
<comment type="function">
    <text evidence="7">Key enzyme in folate metabolism. Catalyzes an essential reaction for de novo glycine and purine synthesis, and for DNA precursor synthesis.</text>
</comment>
<comment type="caution">
    <text evidence="9">The sequence shown here is derived from an EMBL/GenBank/DDBJ whole genome shotgun (WGS) entry which is preliminary data.</text>
</comment>
<accession>A0AAN4VWP5</accession>
<dbReference type="GO" id="GO:0005829">
    <property type="term" value="C:cytosol"/>
    <property type="evidence" value="ECO:0007669"/>
    <property type="project" value="TreeGrafter"/>
</dbReference>